<evidence type="ECO:0000313" key="4">
    <source>
        <dbReference type="EMBL" id="KAJ8304464.1"/>
    </source>
</evidence>
<accession>A0ABQ9EGQ4</accession>
<gene>
    <name evidence="4" type="ORF">KUTeg_018047</name>
</gene>
<evidence type="ECO:0000256" key="2">
    <source>
        <dbReference type="SAM" id="MobiDB-lite"/>
    </source>
</evidence>
<evidence type="ECO:0000256" key="1">
    <source>
        <dbReference type="ARBA" id="ARBA00007665"/>
    </source>
</evidence>
<evidence type="ECO:0000259" key="3">
    <source>
        <dbReference type="Pfam" id="PF01205"/>
    </source>
</evidence>
<feature type="domain" description="Impact N-terminal" evidence="3">
    <location>
        <begin position="21"/>
        <end position="122"/>
    </location>
</feature>
<proteinExistence type="inferred from homology"/>
<reference evidence="4 5" key="1">
    <citation type="submission" date="2022-12" db="EMBL/GenBank/DDBJ databases">
        <title>Chromosome-level genome of Tegillarca granosa.</title>
        <authorList>
            <person name="Kim J."/>
        </authorList>
    </citation>
    <scope>NUCLEOTIDE SEQUENCE [LARGE SCALE GENOMIC DNA]</scope>
    <source>
        <strain evidence="4">Teg-2019</strain>
        <tissue evidence="4">Adductor muscle</tissue>
    </source>
</reference>
<feature type="region of interest" description="Disordered" evidence="2">
    <location>
        <begin position="60"/>
        <end position="79"/>
    </location>
</feature>
<dbReference type="Proteomes" id="UP001217089">
    <property type="component" value="Unassembled WGS sequence"/>
</dbReference>
<dbReference type="InterPro" id="IPR001498">
    <property type="entry name" value="Impact_N"/>
</dbReference>
<dbReference type="EMBL" id="JARBDR010000903">
    <property type="protein sequence ID" value="KAJ8304464.1"/>
    <property type="molecule type" value="Genomic_DNA"/>
</dbReference>
<dbReference type="SUPFAM" id="SSF54211">
    <property type="entry name" value="Ribosomal protein S5 domain 2-like"/>
    <property type="match status" value="1"/>
</dbReference>
<feature type="compositionally biased region" description="Basic and acidic residues" evidence="2">
    <location>
        <begin position="60"/>
        <end position="70"/>
    </location>
</feature>
<name>A0ABQ9EGQ4_TEGGR</name>
<organism evidence="4 5">
    <name type="scientific">Tegillarca granosa</name>
    <name type="common">Malaysian cockle</name>
    <name type="synonym">Anadara granosa</name>
    <dbReference type="NCBI Taxonomy" id="220873"/>
    <lineage>
        <taxon>Eukaryota</taxon>
        <taxon>Metazoa</taxon>
        <taxon>Spiralia</taxon>
        <taxon>Lophotrochozoa</taxon>
        <taxon>Mollusca</taxon>
        <taxon>Bivalvia</taxon>
        <taxon>Autobranchia</taxon>
        <taxon>Pteriomorphia</taxon>
        <taxon>Arcoida</taxon>
        <taxon>Arcoidea</taxon>
        <taxon>Arcidae</taxon>
        <taxon>Tegillarca</taxon>
    </lineage>
</organism>
<keyword evidence="5" id="KW-1185">Reference proteome</keyword>
<dbReference type="Gene3D" id="3.30.230.30">
    <property type="entry name" value="Impact, N-terminal domain"/>
    <property type="match status" value="1"/>
</dbReference>
<dbReference type="PANTHER" id="PTHR16301">
    <property type="entry name" value="IMPACT-RELATED"/>
    <property type="match status" value="1"/>
</dbReference>
<comment type="similarity">
    <text evidence="1">Belongs to the IMPACT family.</text>
</comment>
<dbReference type="PANTHER" id="PTHR16301:SF25">
    <property type="entry name" value="PROTEIN IMPACT"/>
    <property type="match status" value="1"/>
</dbReference>
<dbReference type="InterPro" id="IPR036956">
    <property type="entry name" value="Impact_N_sf"/>
</dbReference>
<evidence type="ECO:0000313" key="5">
    <source>
        <dbReference type="Proteomes" id="UP001217089"/>
    </source>
</evidence>
<dbReference type="InterPro" id="IPR020568">
    <property type="entry name" value="Ribosomal_Su5_D2-typ_SF"/>
</dbReference>
<comment type="caution">
    <text evidence="4">The sequence shown here is derived from an EMBL/GenBank/DDBJ whole genome shotgun (WGS) entry which is preliminary data.</text>
</comment>
<dbReference type="Pfam" id="PF01205">
    <property type="entry name" value="Impact_N"/>
    <property type="match status" value="1"/>
</dbReference>
<dbReference type="InterPro" id="IPR023582">
    <property type="entry name" value="Impact"/>
</dbReference>
<sequence>MKLKDKVSIHTGEDITDTGNHFEARAVRVHSYADARHAVRQILQNPKVAMCTHSTVAYRFTDKDKKQHEGGDDDGESSAALEILKQMRDRKVDNVVVESRKFGQKLGPKRFSYIKNAAMSAIDKLIYSS</sequence>
<protein>
    <recommendedName>
        <fullName evidence="3">Impact N-terminal domain-containing protein</fullName>
    </recommendedName>
</protein>